<keyword evidence="1" id="KW-0472">Membrane</keyword>
<dbReference type="Proteomes" id="UP000476411">
    <property type="component" value="Chromosome"/>
</dbReference>
<reference evidence="2 3" key="1">
    <citation type="submission" date="2020-01" db="EMBL/GenBank/DDBJ databases">
        <title>Complete genome sequence of Chitinophaga sp. H33E-04 isolated from quinoa roots.</title>
        <authorList>
            <person name="Weon H.-Y."/>
            <person name="Lee S.A."/>
        </authorList>
    </citation>
    <scope>NUCLEOTIDE SEQUENCE [LARGE SCALE GENOMIC DNA]</scope>
    <source>
        <strain evidence="2 3">H33E-04</strain>
    </source>
</reference>
<dbReference type="Pfam" id="PF06210">
    <property type="entry name" value="DUF1003"/>
    <property type="match status" value="1"/>
</dbReference>
<keyword evidence="1" id="KW-0812">Transmembrane</keyword>
<dbReference type="InterPro" id="IPR010406">
    <property type="entry name" value="DUF1003"/>
</dbReference>
<dbReference type="EMBL" id="CP048113">
    <property type="protein sequence ID" value="QHS62120.1"/>
    <property type="molecule type" value="Genomic_DNA"/>
</dbReference>
<gene>
    <name evidence="2" type="ORF">GWR21_21680</name>
</gene>
<proteinExistence type="predicted"/>
<accession>A0A6B9ZI91</accession>
<keyword evidence="1" id="KW-1133">Transmembrane helix</keyword>
<name>A0A6B9ZI91_9BACT</name>
<dbReference type="RefSeq" id="WP_162333774.1">
    <property type="nucleotide sequence ID" value="NZ_CP048113.1"/>
</dbReference>
<feature type="transmembrane region" description="Helical" evidence="1">
    <location>
        <begin position="116"/>
        <end position="138"/>
    </location>
</feature>
<sequence>MQTFTSDLSGKTYPSSEKVHCRSISKNVMELLQKDHPHITSKSHLAVSEINEYRQKYLEHLFAREIGELTEMEKMVLEKLKEHQTLTDKLEDSDSTSAFTVGQRVADKIATFGGSWTFIISFLVFILLWMAVNIYWLANKAFDPYPFILLNLILSCLAALQAPVIMMSQNRQEEKDRQRAKNDYMINLKSELEVRILHEKIDHLILHQQQDMMEIQQTQLEMLNEVNLALKKIAGNNNNHKHTNEKPV</sequence>
<dbReference type="AlphaFoldDB" id="A0A6B9ZI91"/>
<feature type="transmembrane region" description="Helical" evidence="1">
    <location>
        <begin position="144"/>
        <end position="167"/>
    </location>
</feature>
<protein>
    <submittedName>
        <fullName evidence="2">DUF1003 domain-containing protein</fullName>
    </submittedName>
</protein>
<evidence type="ECO:0000313" key="3">
    <source>
        <dbReference type="Proteomes" id="UP000476411"/>
    </source>
</evidence>
<dbReference type="PANTHER" id="PTHR41386">
    <property type="entry name" value="INTEGRAL MEMBRANE PROTEIN-RELATED"/>
    <property type="match status" value="1"/>
</dbReference>
<organism evidence="2 3">
    <name type="scientific">Chitinophaga agri</name>
    <dbReference type="NCBI Taxonomy" id="2703787"/>
    <lineage>
        <taxon>Bacteria</taxon>
        <taxon>Pseudomonadati</taxon>
        <taxon>Bacteroidota</taxon>
        <taxon>Chitinophagia</taxon>
        <taxon>Chitinophagales</taxon>
        <taxon>Chitinophagaceae</taxon>
        <taxon>Chitinophaga</taxon>
    </lineage>
</organism>
<keyword evidence="3" id="KW-1185">Reference proteome</keyword>
<evidence type="ECO:0000313" key="2">
    <source>
        <dbReference type="EMBL" id="QHS62120.1"/>
    </source>
</evidence>
<dbReference type="KEGG" id="chih:GWR21_21680"/>
<evidence type="ECO:0000256" key="1">
    <source>
        <dbReference type="SAM" id="Phobius"/>
    </source>
</evidence>
<dbReference type="PANTHER" id="PTHR41386:SF1">
    <property type="entry name" value="MEMBRANE PROTEIN"/>
    <property type="match status" value="1"/>
</dbReference>